<feature type="transmembrane region" description="Helical" evidence="1">
    <location>
        <begin position="370"/>
        <end position="389"/>
    </location>
</feature>
<name>A0A2U2PJI3_9SPHI</name>
<gene>
    <name evidence="2" type="ORF">DDR33_06975</name>
</gene>
<accession>A0A2U2PJI3</accession>
<dbReference type="AlphaFoldDB" id="A0A2U2PJI3"/>
<comment type="caution">
    <text evidence="2">The sequence shown here is derived from an EMBL/GenBank/DDBJ whole genome shotgun (WGS) entry which is preliminary data.</text>
</comment>
<organism evidence="2 3">
    <name type="scientific">Pararcticibacter amylolyticus</name>
    <dbReference type="NCBI Taxonomy" id="2173175"/>
    <lineage>
        <taxon>Bacteria</taxon>
        <taxon>Pseudomonadati</taxon>
        <taxon>Bacteroidota</taxon>
        <taxon>Sphingobacteriia</taxon>
        <taxon>Sphingobacteriales</taxon>
        <taxon>Sphingobacteriaceae</taxon>
        <taxon>Pararcticibacter</taxon>
    </lineage>
</organism>
<feature type="transmembrane region" description="Helical" evidence="1">
    <location>
        <begin position="7"/>
        <end position="27"/>
    </location>
</feature>
<dbReference type="EMBL" id="QEAS01000004">
    <property type="protein sequence ID" value="PWG81566.1"/>
    <property type="molecule type" value="Genomic_DNA"/>
</dbReference>
<keyword evidence="1" id="KW-1133">Transmembrane helix</keyword>
<dbReference type="RefSeq" id="WP_109415050.1">
    <property type="nucleotide sequence ID" value="NZ_QEAS01000004.1"/>
</dbReference>
<dbReference type="PROSITE" id="PS51257">
    <property type="entry name" value="PROKAR_LIPOPROTEIN"/>
    <property type="match status" value="1"/>
</dbReference>
<dbReference type="Proteomes" id="UP000245647">
    <property type="component" value="Unassembled WGS sequence"/>
</dbReference>
<keyword evidence="1" id="KW-0812">Transmembrane</keyword>
<feature type="transmembrane region" description="Helical" evidence="1">
    <location>
        <begin position="401"/>
        <end position="422"/>
    </location>
</feature>
<keyword evidence="1" id="KW-0472">Membrane</keyword>
<evidence type="ECO:0000313" key="3">
    <source>
        <dbReference type="Proteomes" id="UP000245647"/>
    </source>
</evidence>
<evidence type="ECO:0000256" key="1">
    <source>
        <dbReference type="SAM" id="Phobius"/>
    </source>
</evidence>
<proteinExistence type="predicted"/>
<keyword evidence="3" id="KW-1185">Reference proteome</keyword>
<protein>
    <submittedName>
        <fullName evidence="2">Uncharacterized protein</fullName>
    </submittedName>
</protein>
<dbReference type="OrthoDB" id="605297at2"/>
<reference evidence="2 3" key="1">
    <citation type="submission" date="2018-04" db="EMBL/GenBank/DDBJ databases">
        <title>Pedobacter chongqingensis sp. nov., isolated from a rottenly hemp rope.</title>
        <authorList>
            <person name="Cai Y."/>
        </authorList>
    </citation>
    <scope>NUCLEOTIDE SEQUENCE [LARGE SCALE GENOMIC DNA]</scope>
    <source>
        <strain evidence="2 3">FJ4-8</strain>
    </source>
</reference>
<evidence type="ECO:0000313" key="2">
    <source>
        <dbReference type="EMBL" id="PWG81566.1"/>
    </source>
</evidence>
<sequence>MKLWKKLLLYFVSLAGMSFTCMIIVLACGGEVDPYDYYTSFFHSDVQEKKGHDAFNFSYFKFTYTDDEPESEAEINSAEWAAYMGGRVKPVDVKKIMYGIDSAGKGSVLRYLEQDLPAADSLAANPFLRSLKEPAHSAAGKYYQFALQAEKLGETSYDYWNPEPRDTSGLKDAAGMALQSAISENDQFLKLRYFYQAQKLNHYAGNYEDAKNIYDQHIAKISSKSHVKGWSLALKAGEERRLNDTIRAAYLFSKVFGEYPERRIQAYRNYHYIEAPFSDVLKLAQNEKEKANLYAIKSFANSDIEMESLKQVYDLAPASPMVGVLLIREINKLEQYYLTPSLANNSDEAYSNAPKPQISSPLASSSPAKWLLRAGIAFLLTGAIILRLNHRKWQNKPGGKVAAGSLGLLGIVALGWFTAGYLKKKTVADKPVPEGSFFVSIPDSIRSRNEDHIEKLKLFCSNLSKEAKYPEPQLGTLVNAYLCFMQNKPDEGLSALANLDGKTLSGKMADQKQVVNLLLSAQRLKKVQNVDETALLPSLQWLDEKADKGRKHPASSYPEKPEQYNWFAITARNFYTYVLSPAYLRQGDTTKAALALLKAKNGDAPDYSGYMDEQLPDFWFKYLHPEHLSQIIGWKKKAQPDAYLAFLTTGLRDVNADKLYELLGTSLLREHRYSEAATAFQQIADKKLRSAPYNGKSYYDDKNMQGDPFYASVNDYPKNYSGKSYTKLTFAEKMAALENQLKKEPQNADVLFQLATGLYSTSMHGNSWGLISYSWSVYDFGRKAMYYYDGDYVKASLAKQYYLKARELSSDPEFKARCTFMAAKCEQKGKEAPSLTDVDYDTYDKQWKVFMAGLKQNVYFNEMQQYKNTAFYRKAINECSYLSDFIGKNNR</sequence>